<dbReference type="AlphaFoldDB" id="A0A9Q3W6F9"/>
<reference evidence="1" key="1">
    <citation type="submission" date="2022-01" db="EMBL/GenBank/DDBJ databases">
        <authorList>
            <person name="Karlyshev A.V."/>
            <person name="Jaspars M."/>
        </authorList>
    </citation>
    <scope>NUCLEOTIDE SEQUENCE</scope>
    <source>
        <strain evidence="1">AGSA3-2</strain>
    </source>
</reference>
<evidence type="ECO:0000313" key="2">
    <source>
        <dbReference type="Proteomes" id="UP001107961"/>
    </source>
</evidence>
<gene>
    <name evidence="1" type="ORF">LZG35_22355</name>
</gene>
<accession>A0A9Q3W6F9</accession>
<evidence type="ECO:0000313" key="1">
    <source>
        <dbReference type="EMBL" id="MCE7511385.1"/>
    </source>
</evidence>
<keyword evidence="2" id="KW-1185">Reference proteome</keyword>
<dbReference type="EMBL" id="JAJVKT010000061">
    <property type="protein sequence ID" value="MCE7511385.1"/>
    <property type="molecule type" value="Genomic_DNA"/>
</dbReference>
<name>A0A9Q3W6F9_9GAMM</name>
<comment type="caution">
    <text evidence="1">The sequence shown here is derived from an EMBL/GenBank/DDBJ whole genome shotgun (WGS) entry which is preliminary data.</text>
</comment>
<proteinExistence type="predicted"/>
<organism evidence="1 2">
    <name type="scientific">Alloalcanivorax xenomutans</name>
    <dbReference type="NCBI Taxonomy" id="1094342"/>
    <lineage>
        <taxon>Bacteria</taxon>
        <taxon>Pseudomonadati</taxon>
        <taxon>Pseudomonadota</taxon>
        <taxon>Gammaproteobacteria</taxon>
        <taxon>Oceanospirillales</taxon>
        <taxon>Alcanivoracaceae</taxon>
        <taxon>Alloalcanivorax</taxon>
    </lineage>
</organism>
<dbReference type="RefSeq" id="WP_116028208.1">
    <property type="nucleotide sequence ID" value="NZ_CBDDTQ010000005.1"/>
</dbReference>
<protein>
    <submittedName>
        <fullName evidence="1">Uncharacterized protein</fullName>
    </submittedName>
</protein>
<dbReference type="Proteomes" id="UP001107961">
    <property type="component" value="Unassembled WGS sequence"/>
</dbReference>
<sequence length="90" mass="10454">MSQARCLGDRNGQTVWVTIGYRESLRGYYMVVESQDAKGRRHAMYSSAFRRQLLSYQRELKRLGITVPQQVFRQAAEQGSRHQALYSLDP</sequence>